<dbReference type="EMBL" id="NMUH01008052">
    <property type="protein sequence ID" value="MQM18235.1"/>
    <property type="molecule type" value="Genomic_DNA"/>
</dbReference>
<accession>A0A843XGB2</accession>
<proteinExistence type="predicted"/>
<keyword evidence="2" id="KW-1185">Reference proteome</keyword>
<protein>
    <submittedName>
        <fullName evidence="1">Uncharacterized protein</fullName>
    </submittedName>
</protein>
<sequence length="169" mass="19566">MERGKHRVLPFFVFFTKRWNLGIRSLSVKATDLTVVFRTRQHDPSRSSSERVVSRPRILKATVDLVPRLGLRQCGLQEWCWLFSTVSWLFLVERQLDLSFEAARLRGEGEQEASRPSSSSEPHRSRVVSAPPAVYSSFFVHLEVCPRSLLYLCLATVEIMAMYIPYKYL</sequence>
<dbReference type="Proteomes" id="UP000652761">
    <property type="component" value="Unassembled WGS sequence"/>
</dbReference>
<reference evidence="1" key="1">
    <citation type="submission" date="2017-07" db="EMBL/GenBank/DDBJ databases">
        <title>Taro Niue Genome Assembly and Annotation.</title>
        <authorList>
            <person name="Atibalentja N."/>
            <person name="Keating K."/>
            <person name="Fields C.J."/>
        </authorList>
    </citation>
    <scope>NUCLEOTIDE SEQUENCE</scope>
    <source>
        <strain evidence="1">Niue_2</strain>
        <tissue evidence="1">Leaf</tissue>
    </source>
</reference>
<dbReference type="AlphaFoldDB" id="A0A843XGB2"/>
<name>A0A843XGB2_COLES</name>
<evidence type="ECO:0000313" key="1">
    <source>
        <dbReference type="EMBL" id="MQM18235.1"/>
    </source>
</evidence>
<gene>
    <name evidence="1" type="ORF">Taro_051224</name>
</gene>
<evidence type="ECO:0000313" key="2">
    <source>
        <dbReference type="Proteomes" id="UP000652761"/>
    </source>
</evidence>
<comment type="caution">
    <text evidence="1">The sequence shown here is derived from an EMBL/GenBank/DDBJ whole genome shotgun (WGS) entry which is preliminary data.</text>
</comment>
<organism evidence="1 2">
    <name type="scientific">Colocasia esculenta</name>
    <name type="common">Wild taro</name>
    <name type="synonym">Arum esculentum</name>
    <dbReference type="NCBI Taxonomy" id="4460"/>
    <lineage>
        <taxon>Eukaryota</taxon>
        <taxon>Viridiplantae</taxon>
        <taxon>Streptophyta</taxon>
        <taxon>Embryophyta</taxon>
        <taxon>Tracheophyta</taxon>
        <taxon>Spermatophyta</taxon>
        <taxon>Magnoliopsida</taxon>
        <taxon>Liliopsida</taxon>
        <taxon>Araceae</taxon>
        <taxon>Aroideae</taxon>
        <taxon>Colocasieae</taxon>
        <taxon>Colocasia</taxon>
    </lineage>
</organism>